<keyword evidence="1" id="KW-0812">Transmembrane</keyword>
<name>A0ABW3DPJ5_9ACTN</name>
<keyword evidence="1" id="KW-1133">Transmembrane helix</keyword>
<protein>
    <submittedName>
        <fullName evidence="2">Uncharacterized protein</fullName>
    </submittedName>
</protein>
<keyword evidence="1" id="KW-0472">Membrane</keyword>
<keyword evidence="3" id="KW-1185">Reference proteome</keyword>
<reference evidence="3" key="1">
    <citation type="journal article" date="2019" name="Int. J. Syst. Evol. Microbiol.">
        <title>The Global Catalogue of Microorganisms (GCM) 10K type strain sequencing project: providing services to taxonomists for standard genome sequencing and annotation.</title>
        <authorList>
            <consortium name="The Broad Institute Genomics Platform"/>
            <consortium name="The Broad Institute Genome Sequencing Center for Infectious Disease"/>
            <person name="Wu L."/>
            <person name="Ma J."/>
        </authorList>
    </citation>
    <scope>NUCLEOTIDE SEQUENCE [LARGE SCALE GENOMIC DNA]</scope>
    <source>
        <strain evidence="3">CCUG 62974</strain>
    </source>
</reference>
<dbReference type="Proteomes" id="UP001597024">
    <property type="component" value="Unassembled WGS sequence"/>
</dbReference>
<proteinExistence type="predicted"/>
<evidence type="ECO:0000313" key="2">
    <source>
        <dbReference type="EMBL" id="MFD0884691.1"/>
    </source>
</evidence>
<organism evidence="2 3">
    <name type="scientific">Streptosporangium algeriense</name>
    <dbReference type="NCBI Taxonomy" id="1682748"/>
    <lineage>
        <taxon>Bacteria</taxon>
        <taxon>Bacillati</taxon>
        <taxon>Actinomycetota</taxon>
        <taxon>Actinomycetes</taxon>
        <taxon>Streptosporangiales</taxon>
        <taxon>Streptosporangiaceae</taxon>
        <taxon>Streptosporangium</taxon>
    </lineage>
</organism>
<comment type="caution">
    <text evidence="2">The sequence shown here is derived from an EMBL/GenBank/DDBJ whole genome shotgun (WGS) entry which is preliminary data.</text>
</comment>
<dbReference type="EMBL" id="JBHTHX010000210">
    <property type="protein sequence ID" value="MFD0884691.1"/>
    <property type="molecule type" value="Genomic_DNA"/>
</dbReference>
<sequence length="58" mass="5967">MFTKPPSRATIGTALAVIGALFTGYAGVSYLVAPQSMAPDFGLPSRPRPWSPSPAASC</sequence>
<feature type="transmembrane region" description="Helical" evidence="1">
    <location>
        <begin position="12"/>
        <end position="33"/>
    </location>
</feature>
<gene>
    <name evidence="2" type="ORF">ACFQ08_09030</name>
</gene>
<accession>A0ABW3DPJ5</accession>
<evidence type="ECO:0000313" key="3">
    <source>
        <dbReference type="Proteomes" id="UP001597024"/>
    </source>
</evidence>
<evidence type="ECO:0000256" key="1">
    <source>
        <dbReference type="SAM" id="Phobius"/>
    </source>
</evidence>